<protein>
    <submittedName>
        <fullName evidence="1">Uncharacterized protein</fullName>
    </submittedName>
</protein>
<keyword evidence="2" id="KW-1185">Reference proteome</keyword>
<evidence type="ECO:0000313" key="1">
    <source>
        <dbReference type="EMBL" id="VEL34353.1"/>
    </source>
</evidence>
<comment type="caution">
    <text evidence="1">The sequence shown here is derived from an EMBL/GenBank/DDBJ whole genome shotgun (WGS) entry which is preliminary data.</text>
</comment>
<dbReference type="Proteomes" id="UP000784294">
    <property type="component" value="Unassembled WGS sequence"/>
</dbReference>
<dbReference type="EMBL" id="CAAALY010247503">
    <property type="protein sequence ID" value="VEL34353.1"/>
    <property type="molecule type" value="Genomic_DNA"/>
</dbReference>
<dbReference type="AlphaFoldDB" id="A0A3S5ADR8"/>
<accession>A0A3S5ADR8</accession>
<proteinExistence type="predicted"/>
<name>A0A3S5ADR8_9PLAT</name>
<reference evidence="1" key="1">
    <citation type="submission" date="2018-11" db="EMBL/GenBank/DDBJ databases">
        <authorList>
            <consortium name="Pathogen Informatics"/>
        </authorList>
    </citation>
    <scope>NUCLEOTIDE SEQUENCE</scope>
</reference>
<gene>
    <name evidence="1" type="ORF">PXEA_LOCUS27793</name>
</gene>
<sequence length="162" mass="18295">MSSAACQPTNEELAATELPVSDRPMGAKQPFCYLVLSQPQSHCFQSVLLISSLASLIHSYVTLFYALVNFCDPSPELAACRHDHLNRPFICFPERFLELSFASLNSHSHFGPAQFSLLNSLPFPLKVFGEEIGRSNTPEEDSGFFLTNYRLALLEHSHWRRF</sequence>
<organism evidence="1 2">
    <name type="scientific">Protopolystoma xenopodis</name>
    <dbReference type="NCBI Taxonomy" id="117903"/>
    <lineage>
        <taxon>Eukaryota</taxon>
        <taxon>Metazoa</taxon>
        <taxon>Spiralia</taxon>
        <taxon>Lophotrochozoa</taxon>
        <taxon>Platyhelminthes</taxon>
        <taxon>Monogenea</taxon>
        <taxon>Polyopisthocotylea</taxon>
        <taxon>Polystomatidea</taxon>
        <taxon>Polystomatidae</taxon>
        <taxon>Protopolystoma</taxon>
    </lineage>
</organism>
<evidence type="ECO:0000313" key="2">
    <source>
        <dbReference type="Proteomes" id="UP000784294"/>
    </source>
</evidence>